<sequence length="238" mass="26129">MFGLPTPTPLDLRFSLFGVPVWISAWHWLGAAFFGWQFVPEAFAQAGGGTFVSHLIVTILCIFLSILLHEMGHALMARAFGMQWSIVLLTFGGLAYGQRPPRIRWWQDVLVALAGPFIQLLLALALMVGLAAVPVFLDGGIDSALALTALNTLLFVNVAWPILNLLPIYPLDGGQVLRAVLGRTLRRGAELWTVRVGFFVAVMVGAFLYVRFHALFAAVLFGFLAMQNFQAMQASRGR</sequence>
<keyword evidence="10" id="KW-0482">Metalloprotease</keyword>
<comment type="cofactor">
    <cofactor evidence="1">
        <name>Zn(2+)</name>
        <dbReference type="ChEBI" id="CHEBI:29105"/>
    </cofactor>
</comment>
<protein>
    <submittedName>
        <fullName evidence="14">Peptidase family M50</fullName>
    </submittedName>
</protein>
<evidence type="ECO:0000256" key="8">
    <source>
        <dbReference type="ARBA" id="ARBA00022833"/>
    </source>
</evidence>
<comment type="similarity">
    <text evidence="3">Belongs to the peptidase M50B family.</text>
</comment>
<feature type="transmembrane region" description="Helical" evidence="12">
    <location>
        <begin position="109"/>
        <end position="137"/>
    </location>
</feature>
<dbReference type="GO" id="GO:0016020">
    <property type="term" value="C:membrane"/>
    <property type="evidence" value="ECO:0007669"/>
    <property type="project" value="UniProtKB-SubCell"/>
</dbReference>
<evidence type="ECO:0000256" key="2">
    <source>
        <dbReference type="ARBA" id="ARBA00004141"/>
    </source>
</evidence>
<dbReference type="OrthoDB" id="166377at2"/>
<evidence type="ECO:0000259" key="13">
    <source>
        <dbReference type="Pfam" id="PF02163"/>
    </source>
</evidence>
<keyword evidence="4" id="KW-0645">Protease</keyword>
<keyword evidence="5 12" id="KW-0812">Transmembrane</keyword>
<dbReference type="Proteomes" id="UP000318741">
    <property type="component" value="Chromosome"/>
</dbReference>
<proteinExistence type="inferred from homology"/>
<keyword evidence="15" id="KW-1185">Reference proteome</keyword>
<feature type="domain" description="Peptidase M50" evidence="13">
    <location>
        <begin position="147"/>
        <end position="203"/>
    </location>
</feature>
<dbReference type="PANTHER" id="PTHR39188">
    <property type="entry name" value="MEMBRANE-ASSOCIATED ZINC METALLOPROTEASE M50B"/>
    <property type="match status" value="1"/>
</dbReference>
<organism evidence="14 15">
    <name type="scientific">Alienimonas californiensis</name>
    <dbReference type="NCBI Taxonomy" id="2527989"/>
    <lineage>
        <taxon>Bacteria</taxon>
        <taxon>Pseudomonadati</taxon>
        <taxon>Planctomycetota</taxon>
        <taxon>Planctomycetia</taxon>
        <taxon>Planctomycetales</taxon>
        <taxon>Planctomycetaceae</taxon>
        <taxon>Alienimonas</taxon>
    </lineage>
</organism>
<reference evidence="14 15" key="1">
    <citation type="submission" date="2019-02" db="EMBL/GenBank/DDBJ databases">
        <title>Deep-cultivation of Planctomycetes and their phenomic and genomic characterization uncovers novel biology.</title>
        <authorList>
            <person name="Wiegand S."/>
            <person name="Jogler M."/>
            <person name="Boedeker C."/>
            <person name="Pinto D."/>
            <person name="Vollmers J."/>
            <person name="Rivas-Marin E."/>
            <person name="Kohn T."/>
            <person name="Peeters S.H."/>
            <person name="Heuer A."/>
            <person name="Rast P."/>
            <person name="Oberbeckmann S."/>
            <person name="Bunk B."/>
            <person name="Jeske O."/>
            <person name="Meyerdierks A."/>
            <person name="Storesund J.E."/>
            <person name="Kallscheuer N."/>
            <person name="Luecker S."/>
            <person name="Lage O.M."/>
            <person name="Pohl T."/>
            <person name="Merkel B.J."/>
            <person name="Hornburger P."/>
            <person name="Mueller R.-W."/>
            <person name="Bruemmer F."/>
            <person name="Labrenz M."/>
            <person name="Spormann A.M."/>
            <person name="Op den Camp H."/>
            <person name="Overmann J."/>
            <person name="Amann R."/>
            <person name="Jetten M.S.M."/>
            <person name="Mascher T."/>
            <person name="Medema M.H."/>
            <person name="Devos D.P."/>
            <person name="Kaster A.-K."/>
            <person name="Ovreas L."/>
            <person name="Rohde M."/>
            <person name="Galperin M.Y."/>
            <person name="Jogler C."/>
        </authorList>
    </citation>
    <scope>NUCLEOTIDE SEQUENCE [LARGE SCALE GENOMIC DNA]</scope>
    <source>
        <strain evidence="14 15">CA12</strain>
    </source>
</reference>
<dbReference type="AlphaFoldDB" id="A0A517PD28"/>
<evidence type="ECO:0000256" key="3">
    <source>
        <dbReference type="ARBA" id="ARBA00007931"/>
    </source>
</evidence>
<evidence type="ECO:0000313" key="14">
    <source>
        <dbReference type="EMBL" id="QDT17288.1"/>
    </source>
</evidence>
<evidence type="ECO:0000256" key="11">
    <source>
        <dbReference type="ARBA" id="ARBA00023136"/>
    </source>
</evidence>
<evidence type="ECO:0000256" key="5">
    <source>
        <dbReference type="ARBA" id="ARBA00022692"/>
    </source>
</evidence>
<keyword evidence="11 12" id="KW-0472">Membrane</keyword>
<gene>
    <name evidence="14" type="ORF">CA12_34080</name>
</gene>
<feature type="transmembrane region" description="Helical" evidence="12">
    <location>
        <begin position="149"/>
        <end position="171"/>
    </location>
</feature>
<evidence type="ECO:0000313" key="15">
    <source>
        <dbReference type="Proteomes" id="UP000318741"/>
    </source>
</evidence>
<dbReference type="GO" id="GO:0006508">
    <property type="term" value="P:proteolysis"/>
    <property type="evidence" value="ECO:0007669"/>
    <property type="project" value="UniProtKB-KW"/>
</dbReference>
<evidence type="ECO:0000256" key="12">
    <source>
        <dbReference type="SAM" id="Phobius"/>
    </source>
</evidence>
<dbReference type="PANTHER" id="PTHR39188:SF3">
    <property type="entry name" value="STAGE IV SPORULATION PROTEIN FB"/>
    <property type="match status" value="1"/>
</dbReference>
<keyword evidence="7" id="KW-0378">Hydrolase</keyword>
<evidence type="ECO:0000256" key="6">
    <source>
        <dbReference type="ARBA" id="ARBA00022723"/>
    </source>
</evidence>
<feature type="transmembrane region" description="Helical" evidence="12">
    <location>
        <begin position="75"/>
        <end position="97"/>
    </location>
</feature>
<feature type="transmembrane region" description="Helical" evidence="12">
    <location>
        <begin position="51"/>
        <end position="69"/>
    </location>
</feature>
<dbReference type="Pfam" id="PF02163">
    <property type="entry name" value="Peptidase_M50"/>
    <property type="match status" value="2"/>
</dbReference>
<dbReference type="GO" id="GO:0046872">
    <property type="term" value="F:metal ion binding"/>
    <property type="evidence" value="ECO:0007669"/>
    <property type="project" value="UniProtKB-KW"/>
</dbReference>
<feature type="transmembrane region" description="Helical" evidence="12">
    <location>
        <begin position="192"/>
        <end position="209"/>
    </location>
</feature>
<evidence type="ECO:0000256" key="10">
    <source>
        <dbReference type="ARBA" id="ARBA00023049"/>
    </source>
</evidence>
<accession>A0A517PD28</accession>
<dbReference type="KEGG" id="acaf:CA12_34080"/>
<evidence type="ECO:0000256" key="9">
    <source>
        <dbReference type="ARBA" id="ARBA00022989"/>
    </source>
</evidence>
<feature type="transmembrane region" description="Helical" evidence="12">
    <location>
        <begin position="215"/>
        <end position="232"/>
    </location>
</feature>
<keyword evidence="6" id="KW-0479">Metal-binding</keyword>
<evidence type="ECO:0000256" key="4">
    <source>
        <dbReference type="ARBA" id="ARBA00022670"/>
    </source>
</evidence>
<dbReference type="RefSeq" id="WP_145360171.1">
    <property type="nucleotide sequence ID" value="NZ_CP036265.1"/>
</dbReference>
<name>A0A517PD28_9PLAN</name>
<keyword evidence="8" id="KW-0862">Zinc</keyword>
<evidence type="ECO:0000256" key="1">
    <source>
        <dbReference type="ARBA" id="ARBA00001947"/>
    </source>
</evidence>
<dbReference type="GO" id="GO:0008237">
    <property type="term" value="F:metallopeptidase activity"/>
    <property type="evidence" value="ECO:0007669"/>
    <property type="project" value="UniProtKB-KW"/>
</dbReference>
<feature type="transmembrane region" description="Helical" evidence="12">
    <location>
        <begin position="20"/>
        <end position="39"/>
    </location>
</feature>
<feature type="domain" description="Peptidase M50" evidence="13">
    <location>
        <begin position="58"/>
        <end position="133"/>
    </location>
</feature>
<dbReference type="EMBL" id="CP036265">
    <property type="protein sequence ID" value="QDT17288.1"/>
    <property type="molecule type" value="Genomic_DNA"/>
</dbReference>
<keyword evidence="9 12" id="KW-1133">Transmembrane helix</keyword>
<evidence type="ECO:0000256" key="7">
    <source>
        <dbReference type="ARBA" id="ARBA00022801"/>
    </source>
</evidence>
<comment type="subcellular location">
    <subcellularLocation>
        <location evidence="2">Membrane</location>
        <topology evidence="2">Multi-pass membrane protein</topology>
    </subcellularLocation>
</comment>
<dbReference type="InterPro" id="IPR008915">
    <property type="entry name" value="Peptidase_M50"/>
</dbReference>